<dbReference type="GO" id="GO:0043531">
    <property type="term" value="F:ADP binding"/>
    <property type="evidence" value="ECO:0007669"/>
    <property type="project" value="InterPro"/>
</dbReference>
<evidence type="ECO:0000313" key="11">
    <source>
        <dbReference type="EMBL" id="JAD58520.1"/>
    </source>
</evidence>
<dbReference type="InterPro" id="IPR038005">
    <property type="entry name" value="RX-like_CC"/>
</dbReference>
<evidence type="ECO:0000256" key="6">
    <source>
        <dbReference type="ARBA" id="ARBA00023054"/>
    </source>
</evidence>
<evidence type="ECO:0000259" key="8">
    <source>
        <dbReference type="Pfam" id="PF18052"/>
    </source>
</evidence>
<dbReference type="FunFam" id="1.10.10.10:FF:000322">
    <property type="entry name" value="Probable disease resistance protein At1g63360"/>
    <property type="match status" value="1"/>
</dbReference>
<dbReference type="EMBL" id="GBRH01239375">
    <property type="protein sequence ID" value="JAD58520.1"/>
    <property type="molecule type" value="Transcribed_RNA"/>
</dbReference>
<evidence type="ECO:0000259" key="7">
    <source>
        <dbReference type="Pfam" id="PF00931"/>
    </source>
</evidence>
<sequence>MVGPMVTVSTGVMNSLLPKLSALIDGEYKLLSSVKGGISFLRDELSSMNALLLKLANNEESLDVQRKEWRNKVRELSYDIEDCIDLFLHKLKRGDANANIAKRTARKIKKLWSRHKITKIIEGLKARVKDENERHLRYKVEESDANMSTIQIDPRLPALYVEADRLVGIDGPREKIIEWMNKDDSIKKLRVVSIVGFGGLGKTTLANQVFNKIKAQFDSTAFVPVSRNPMIKKILTDMLKELGSSVDTSDDERQLINKLRAHLQDKRYLIVVDDIWSKDAWKSVKSALPENSLCSRIITTTRLTDVAQSCCSCLEGYVHKIQPLSDEDSKKLFYKRVFRSEHSCPPHLEEVSQAIIKKCHGLPLAIITIASLLANKNSDAKYDWEGVEDSMASALNSEKVGDILLLSYYDLPYHLKTCFLYLSVFPEDYRIPREELIWMWIAEGFITQMKGYSLEQIGENYFNDLINRSLIQPIGVQYDGRAYYCRVHDMVLDLIISLSTQENFMTRIEEQEYKSSSNSIRRLSLLSNCVGKEVMQEIMEKCLHIPSLVILHGLDKHTPHISKFQYLRVLVLEPGSGHLGNQHIKYIGSFIQLKYLEIRGGITELPDQIGNLQNLQTLDIGGSLTIKKLPLTIGRLQNLVRLLTGDLLISVHVPDEIGNLQALQVLSFVSSYNSVNFAGQLRRLTNLRVLGMRLHGSAELGDHDMGRYQEALQTSLTLLGKHGLKSLEIECYNYPAADKLMDSWSCDAPCLQKLVCRWGFFRRIPPRMVSLVNLAHLEIWVEQIKQEDLCILGGIPTLLYVTLESREAPGGRLTIGSQQFYCLKEFNFNSNGKGGLRMVCEQEAMPTLRSLRLHLHFSEKEAESEIGFEFSFEHLASLEQLNVRIVCVGATRSRVEAAEAAIRNTVGIHPGRPTLEISRYLEEHMVEDDAVSEVRPEDGCQ</sequence>
<reference evidence="11" key="1">
    <citation type="submission" date="2014-09" db="EMBL/GenBank/DDBJ databases">
        <authorList>
            <person name="Magalhaes I.L.F."/>
            <person name="Oliveira U."/>
            <person name="Santos F.R."/>
            <person name="Vidigal T.H.D.A."/>
            <person name="Brescovit A.D."/>
            <person name="Santos A.J."/>
        </authorList>
    </citation>
    <scope>NUCLEOTIDE SEQUENCE</scope>
    <source>
        <tissue evidence="11">Shoot tissue taken approximately 20 cm above the soil surface</tissue>
    </source>
</reference>
<dbReference type="GO" id="GO:0002758">
    <property type="term" value="P:innate immune response-activating signaling pathway"/>
    <property type="evidence" value="ECO:0007669"/>
    <property type="project" value="UniProtKB-ARBA"/>
</dbReference>
<dbReference type="InterPro" id="IPR036388">
    <property type="entry name" value="WH-like_DNA-bd_sf"/>
</dbReference>
<feature type="domain" description="NB-ARC" evidence="7">
    <location>
        <begin position="173"/>
        <end position="341"/>
    </location>
</feature>
<dbReference type="InterPro" id="IPR032675">
    <property type="entry name" value="LRR_dom_sf"/>
</dbReference>
<evidence type="ECO:0000256" key="1">
    <source>
        <dbReference type="ARBA" id="ARBA00008894"/>
    </source>
</evidence>
<dbReference type="InterPro" id="IPR002182">
    <property type="entry name" value="NB-ARC"/>
</dbReference>
<dbReference type="PANTHER" id="PTHR23155">
    <property type="entry name" value="DISEASE RESISTANCE PROTEIN RP"/>
    <property type="match status" value="1"/>
</dbReference>
<evidence type="ECO:0000256" key="5">
    <source>
        <dbReference type="ARBA" id="ARBA00022821"/>
    </source>
</evidence>
<dbReference type="Gene3D" id="1.10.10.10">
    <property type="entry name" value="Winged helix-like DNA-binding domain superfamily/Winged helix DNA-binding domain"/>
    <property type="match status" value="1"/>
</dbReference>
<dbReference type="InterPro" id="IPR042197">
    <property type="entry name" value="Apaf_helical"/>
</dbReference>
<keyword evidence="3" id="KW-0677">Repeat</keyword>
<evidence type="ECO:0000256" key="3">
    <source>
        <dbReference type="ARBA" id="ARBA00022737"/>
    </source>
</evidence>
<dbReference type="Pfam" id="PF00931">
    <property type="entry name" value="NB-ARC"/>
    <property type="match status" value="1"/>
</dbReference>
<evidence type="ECO:0000256" key="4">
    <source>
        <dbReference type="ARBA" id="ARBA00022741"/>
    </source>
</evidence>
<dbReference type="Gene3D" id="3.80.10.10">
    <property type="entry name" value="Ribonuclease Inhibitor"/>
    <property type="match status" value="1"/>
</dbReference>
<feature type="domain" description="Disease resistance N-terminal" evidence="8">
    <location>
        <begin position="12"/>
        <end position="103"/>
    </location>
</feature>
<dbReference type="Pfam" id="PF23598">
    <property type="entry name" value="LRR_14"/>
    <property type="match status" value="1"/>
</dbReference>
<keyword evidence="5" id="KW-0611">Plant defense</keyword>
<dbReference type="Gene3D" id="3.40.50.300">
    <property type="entry name" value="P-loop containing nucleotide triphosphate hydrolases"/>
    <property type="match status" value="1"/>
</dbReference>
<keyword evidence="2" id="KW-0433">Leucine-rich repeat</keyword>
<accession>A0A0A9BBB9</accession>
<dbReference type="InterPro" id="IPR058922">
    <property type="entry name" value="WHD_DRP"/>
</dbReference>
<dbReference type="SUPFAM" id="SSF52540">
    <property type="entry name" value="P-loop containing nucleoside triphosphate hydrolases"/>
    <property type="match status" value="1"/>
</dbReference>
<dbReference type="GO" id="GO:0009626">
    <property type="term" value="P:plant-type hypersensitive response"/>
    <property type="evidence" value="ECO:0007669"/>
    <property type="project" value="UniProtKB-ARBA"/>
</dbReference>
<feature type="domain" description="Disease resistance protein winged helix" evidence="9">
    <location>
        <begin position="424"/>
        <end position="495"/>
    </location>
</feature>
<dbReference type="InterPro" id="IPR055414">
    <property type="entry name" value="LRR_R13L4/SHOC2-like"/>
</dbReference>
<dbReference type="PRINTS" id="PR00364">
    <property type="entry name" value="DISEASERSIST"/>
</dbReference>
<evidence type="ECO:0000259" key="9">
    <source>
        <dbReference type="Pfam" id="PF23559"/>
    </source>
</evidence>
<keyword evidence="4" id="KW-0547">Nucleotide-binding</keyword>
<reference evidence="11" key="2">
    <citation type="journal article" date="2015" name="Data Brief">
        <title>Shoot transcriptome of the giant reed, Arundo donax.</title>
        <authorList>
            <person name="Barrero R.A."/>
            <person name="Guerrero F.D."/>
            <person name="Moolhuijzen P."/>
            <person name="Goolsby J.A."/>
            <person name="Tidwell J."/>
            <person name="Bellgard S.E."/>
            <person name="Bellgard M.I."/>
        </authorList>
    </citation>
    <scope>NUCLEOTIDE SEQUENCE</scope>
    <source>
        <tissue evidence="11">Shoot tissue taken approximately 20 cm above the soil surface</tissue>
    </source>
</reference>
<evidence type="ECO:0000256" key="2">
    <source>
        <dbReference type="ARBA" id="ARBA00022614"/>
    </source>
</evidence>
<dbReference type="CDD" id="cd14798">
    <property type="entry name" value="RX-CC_like"/>
    <property type="match status" value="1"/>
</dbReference>
<organism evidence="11">
    <name type="scientific">Arundo donax</name>
    <name type="common">Giant reed</name>
    <name type="synonym">Donax arundinaceus</name>
    <dbReference type="NCBI Taxonomy" id="35708"/>
    <lineage>
        <taxon>Eukaryota</taxon>
        <taxon>Viridiplantae</taxon>
        <taxon>Streptophyta</taxon>
        <taxon>Embryophyta</taxon>
        <taxon>Tracheophyta</taxon>
        <taxon>Spermatophyta</taxon>
        <taxon>Magnoliopsida</taxon>
        <taxon>Liliopsida</taxon>
        <taxon>Poales</taxon>
        <taxon>Poaceae</taxon>
        <taxon>PACMAD clade</taxon>
        <taxon>Arundinoideae</taxon>
        <taxon>Arundineae</taxon>
        <taxon>Arundo</taxon>
    </lineage>
</organism>
<dbReference type="GO" id="GO:0042742">
    <property type="term" value="P:defense response to bacterium"/>
    <property type="evidence" value="ECO:0007669"/>
    <property type="project" value="UniProtKB-ARBA"/>
</dbReference>
<dbReference type="SUPFAM" id="SSF52058">
    <property type="entry name" value="L domain-like"/>
    <property type="match status" value="1"/>
</dbReference>
<dbReference type="Pfam" id="PF18052">
    <property type="entry name" value="Rx_N"/>
    <property type="match status" value="1"/>
</dbReference>
<feature type="domain" description="Disease resistance R13L4/SHOC-2-like LRR" evidence="10">
    <location>
        <begin position="545"/>
        <end position="915"/>
    </location>
</feature>
<dbReference type="Pfam" id="PF23559">
    <property type="entry name" value="WHD_DRP"/>
    <property type="match status" value="1"/>
</dbReference>
<dbReference type="InterPro" id="IPR044974">
    <property type="entry name" value="Disease_R_plants"/>
</dbReference>
<proteinExistence type="inferred from homology"/>
<dbReference type="PANTHER" id="PTHR23155:SF1116">
    <property type="entry name" value="OS12G0273300 PROTEIN"/>
    <property type="match status" value="1"/>
</dbReference>
<dbReference type="InterPro" id="IPR041118">
    <property type="entry name" value="Rx_N"/>
</dbReference>
<keyword evidence="6" id="KW-0175">Coiled coil</keyword>
<dbReference type="Gene3D" id="1.20.5.4130">
    <property type="match status" value="1"/>
</dbReference>
<dbReference type="Gene3D" id="1.10.8.430">
    <property type="entry name" value="Helical domain of apoptotic protease-activating factors"/>
    <property type="match status" value="1"/>
</dbReference>
<evidence type="ECO:0000259" key="10">
    <source>
        <dbReference type="Pfam" id="PF23598"/>
    </source>
</evidence>
<protein>
    <submittedName>
        <fullName evidence="11">Uncharacterized protein</fullName>
    </submittedName>
</protein>
<name>A0A0A9BBB9_ARUDO</name>
<dbReference type="InterPro" id="IPR027417">
    <property type="entry name" value="P-loop_NTPase"/>
</dbReference>
<dbReference type="AlphaFoldDB" id="A0A0A9BBB9"/>
<dbReference type="FunFam" id="3.40.50.300:FF:001091">
    <property type="entry name" value="Probable disease resistance protein At1g61300"/>
    <property type="match status" value="1"/>
</dbReference>
<comment type="similarity">
    <text evidence="1">Belongs to the disease resistance NB-LRR family.</text>
</comment>